<dbReference type="InterPro" id="IPR014001">
    <property type="entry name" value="Helicase_ATP-bd"/>
</dbReference>
<dbReference type="InterPro" id="IPR051363">
    <property type="entry name" value="RLR_Helicase"/>
</dbReference>
<evidence type="ECO:0000313" key="21">
    <source>
        <dbReference type="Proteomes" id="UP001283361"/>
    </source>
</evidence>
<dbReference type="SMART" id="SM00487">
    <property type="entry name" value="DEXDc"/>
    <property type="match status" value="1"/>
</dbReference>
<keyword evidence="8" id="KW-0378">Hydrolase</keyword>
<keyword evidence="6" id="KW-0479">Metal-binding</keyword>
<reference evidence="20" key="1">
    <citation type="journal article" date="2023" name="G3 (Bethesda)">
        <title>A reference genome for the long-term kleptoplast-retaining sea slug Elysia crispata morphotype clarki.</title>
        <authorList>
            <person name="Eastman K.E."/>
            <person name="Pendleton A.L."/>
            <person name="Shaikh M.A."/>
            <person name="Suttiyut T."/>
            <person name="Ogas R."/>
            <person name="Tomko P."/>
            <person name="Gavelis G."/>
            <person name="Widhalm J.R."/>
            <person name="Wisecaver J.H."/>
        </authorList>
    </citation>
    <scope>NUCLEOTIDE SEQUENCE</scope>
    <source>
        <strain evidence="20">ECLA1</strain>
    </source>
</reference>
<comment type="subcellular location">
    <subcellularLocation>
        <location evidence="1">Cytoplasm</location>
    </subcellularLocation>
</comment>
<evidence type="ECO:0000256" key="12">
    <source>
        <dbReference type="ARBA" id="ARBA00022859"/>
    </source>
</evidence>
<dbReference type="PANTHER" id="PTHR14074">
    <property type="entry name" value="HELICASE WITH DEATH DOMAIN-RELATED"/>
    <property type="match status" value="1"/>
</dbReference>
<keyword evidence="10" id="KW-0862">Zinc</keyword>
<dbReference type="GO" id="GO:0046872">
    <property type="term" value="F:metal ion binding"/>
    <property type="evidence" value="ECO:0007669"/>
    <property type="project" value="UniProtKB-KW"/>
</dbReference>
<comment type="caution">
    <text evidence="20">The sequence shown here is derived from an EMBL/GenBank/DDBJ whole genome shotgun (WGS) entry which is preliminary data.</text>
</comment>
<keyword evidence="5" id="KW-0399">Innate immunity</keyword>
<dbReference type="SMART" id="SM00490">
    <property type="entry name" value="HELICc"/>
    <property type="match status" value="1"/>
</dbReference>
<evidence type="ECO:0000256" key="4">
    <source>
        <dbReference type="ARBA" id="ARBA00022490"/>
    </source>
</evidence>
<evidence type="ECO:0000256" key="3">
    <source>
        <dbReference type="ARBA" id="ARBA00012552"/>
    </source>
</evidence>
<dbReference type="PROSITE" id="PS51194">
    <property type="entry name" value="HELICASE_CTER"/>
    <property type="match status" value="1"/>
</dbReference>
<dbReference type="Pfam" id="PF00270">
    <property type="entry name" value="DEAD"/>
    <property type="match status" value="1"/>
</dbReference>
<gene>
    <name evidence="20" type="ORF">RRG08_019816</name>
</gene>
<dbReference type="InterPro" id="IPR041204">
    <property type="entry name" value="RIG-I-like_C"/>
</dbReference>
<dbReference type="InterPro" id="IPR011545">
    <property type="entry name" value="DEAD/DEAH_box_helicase_dom"/>
</dbReference>
<evidence type="ECO:0000256" key="7">
    <source>
        <dbReference type="ARBA" id="ARBA00022741"/>
    </source>
</evidence>
<evidence type="ECO:0000259" key="19">
    <source>
        <dbReference type="PROSITE" id="PS51789"/>
    </source>
</evidence>
<comment type="catalytic activity">
    <reaction evidence="15">
        <text>ATP + H2O = ADP + phosphate + H(+)</text>
        <dbReference type="Rhea" id="RHEA:13065"/>
        <dbReference type="ChEBI" id="CHEBI:15377"/>
        <dbReference type="ChEBI" id="CHEBI:15378"/>
        <dbReference type="ChEBI" id="CHEBI:30616"/>
        <dbReference type="ChEBI" id="CHEBI:43474"/>
        <dbReference type="ChEBI" id="CHEBI:456216"/>
        <dbReference type="EC" id="3.6.4.13"/>
    </reaction>
    <physiologicalReaction direction="left-to-right" evidence="15">
        <dbReference type="Rhea" id="RHEA:13066"/>
    </physiologicalReaction>
</comment>
<feature type="region of interest" description="Disordered" evidence="16">
    <location>
        <begin position="1021"/>
        <end position="1040"/>
    </location>
</feature>
<dbReference type="GO" id="GO:0003723">
    <property type="term" value="F:RNA binding"/>
    <property type="evidence" value="ECO:0007669"/>
    <property type="project" value="UniProtKB-KW"/>
</dbReference>
<evidence type="ECO:0000256" key="6">
    <source>
        <dbReference type="ARBA" id="ARBA00022723"/>
    </source>
</evidence>
<keyword evidence="9" id="KW-0347">Helicase</keyword>
<feature type="compositionally biased region" description="Polar residues" evidence="16">
    <location>
        <begin position="1021"/>
        <end position="1033"/>
    </location>
</feature>
<sequence>MTEVNNFVSEPQYLKIVFKALIDPLVEYLLPKPVMFASPLLWSKCQELMKTETHAGNAEMIQDLVQCLAEDESEDAELILELRSVLHKLQCHPDEEYIKYEPSGRHDIVKVSTTLVDVFNGSFMRQLSEGEAKMLCLSMTEKRILSEKSYELAVEKGNAYEICLEVLKGIRPKKPEWPFEFMKCLENIQALHNNKDLKVSTEISEVIEKNEEHHEQNSSDEPLNSDIGDESYKNDLNLREYQIELAQNALEGKNTIIYSPTGSGKTRVAIHVISEHLRNGKGFKSKSKKKVAFLAPNGPLVEQHVGSLSKYLPYPAYKLLNLTGDSDQSKDLHKLLDLYDVFVMTPRILENHLTKKNIPNLTKFSLLVFDECQHTRKGESYNSLMLSYLQMKSESPDVLPQVVGLTASIGAEKAESISKMEENVLKICSSLDAECISMVKNHQEEMKSHVAIPKEEVHELKERRCSDIEKIIKELELYALKNIEELNRQDLKKHAVIIPQDKKTQQYSQWVVDLEKKANIHQPQGETNSLIPSLSVIAQYLKEYNVALQLYDLVEWPEVLNFLKERFRCICGVKAKENLTKTEQFCYKLFEEAEQLKRPKSQSNENLEIVKKLIKKNLREKDAADGKKNGSRGIIFVQTKFLAYSLKSWIEENEDVFLQDLKTSVLTGKKDGMTVNQQKEIMQQFKSGKLRLLVATPFAQEGLDIPECNLVIKYNHVGNEVTTVQTRGRSRQKGGKSILLAFDKIYRKEIVNQCNAEWMEQAVINVSNMSKHEIRQKIEKNQSEILKDAKIAKIDKGDAKISSEYKDFKMVCKKCTKAMIDSKDIRKIKDSHHVVVSREFMSQYDKLPEKSRGAQSNPNSCLVTCKGRLDEQAVCGNVLGSLMIYKKVSFVQLKIENFGILWPGCEQVQYYKKWKDMCFSIDKIQSVDIKRYLSDHNTSLNERSSGVEGNSSIVKIDSETGQGAPNSEDGLLQTCKSDVNQTNHTDISTTAGSVTQAKTVAQLPESAARVPAQDSGFLTIKTSGNTANQSTTLPKMPSPNIENEDAVGAAGTATNTHQQNQHLAETQDRISFLLTNTSCLSRISTFVPRESKIVIEKPESSFSSPLISPPDTDSEDDD</sequence>
<organism evidence="20 21">
    <name type="scientific">Elysia crispata</name>
    <name type="common">lettuce slug</name>
    <dbReference type="NCBI Taxonomy" id="231223"/>
    <lineage>
        <taxon>Eukaryota</taxon>
        <taxon>Metazoa</taxon>
        <taxon>Spiralia</taxon>
        <taxon>Lophotrochozoa</taxon>
        <taxon>Mollusca</taxon>
        <taxon>Gastropoda</taxon>
        <taxon>Heterobranchia</taxon>
        <taxon>Euthyneura</taxon>
        <taxon>Panpulmonata</taxon>
        <taxon>Sacoglossa</taxon>
        <taxon>Placobranchoidea</taxon>
        <taxon>Plakobranchidae</taxon>
        <taxon>Elysia</taxon>
    </lineage>
</organism>
<keyword evidence="4" id="KW-0963">Cytoplasm</keyword>
<dbReference type="EC" id="3.6.4.13" evidence="3"/>
<dbReference type="GO" id="GO:0005524">
    <property type="term" value="F:ATP binding"/>
    <property type="evidence" value="ECO:0007669"/>
    <property type="project" value="UniProtKB-KW"/>
</dbReference>
<dbReference type="Proteomes" id="UP001283361">
    <property type="component" value="Unassembled WGS sequence"/>
</dbReference>
<evidence type="ECO:0000256" key="14">
    <source>
        <dbReference type="ARBA" id="ARBA00023118"/>
    </source>
</evidence>
<proteinExistence type="inferred from homology"/>
<dbReference type="Gene3D" id="3.40.50.300">
    <property type="entry name" value="P-loop containing nucleotide triphosphate hydrolases"/>
    <property type="match status" value="2"/>
</dbReference>
<dbReference type="EMBL" id="JAWDGP010002677">
    <property type="protein sequence ID" value="KAK3780865.1"/>
    <property type="molecule type" value="Genomic_DNA"/>
</dbReference>
<feature type="domain" description="Helicase ATP-binding" evidence="17">
    <location>
        <begin position="246"/>
        <end position="427"/>
    </location>
</feature>
<keyword evidence="7" id="KW-0547">Nucleotide-binding</keyword>
<dbReference type="PANTHER" id="PTHR14074:SF16">
    <property type="entry name" value="ANTIVIRAL INNATE IMMUNE RESPONSE RECEPTOR RIG-I"/>
    <property type="match status" value="1"/>
</dbReference>
<feature type="domain" description="Helicase C-terminal" evidence="18">
    <location>
        <begin position="609"/>
        <end position="770"/>
    </location>
</feature>
<evidence type="ECO:0000313" key="20">
    <source>
        <dbReference type="EMBL" id="KAK3780865.1"/>
    </source>
</evidence>
<dbReference type="Pfam" id="PF00271">
    <property type="entry name" value="Helicase_C"/>
    <property type="match status" value="1"/>
</dbReference>
<dbReference type="GO" id="GO:0051607">
    <property type="term" value="P:defense response to virus"/>
    <property type="evidence" value="ECO:0007669"/>
    <property type="project" value="UniProtKB-KW"/>
</dbReference>
<dbReference type="SUPFAM" id="SSF52540">
    <property type="entry name" value="P-loop containing nucleoside triphosphate hydrolases"/>
    <property type="match status" value="1"/>
</dbReference>
<keyword evidence="14" id="KW-0051">Antiviral defense</keyword>
<dbReference type="Gene3D" id="1.20.1320.30">
    <property type="match status" value="1"/>
</dbReference>
<evidence type="ECO:0000256" key="9">
    <source>
        <dbReference type="ARBA" id="ARBA00022806"/>
    </source>
</evidence>
<dbReference type="Gene3D" id="2.170.150.30">
    <property type="entry name" value="RIG-I-like receptor, C-terminal regulatory domain"/>
    <property type="match status" value="1"/>
</dbReference>
<evidence type="ECO:0000256" key="5">
    <source>
        <dbReference type="ARBA" id="ARBA00022588"/>
    </source>
</evidence>
<keyword evidence="21" id="KW-1185">Reference proteome</keyword>
<accession>A0AAE1A4D7</accession>
<evidence type="ECO:0000256" key="15">
    <source>
        <dbReference type="ARBA" id="ARBA00049390"/>
    </source>
</evidence>
<keyword evidence="11" id="KW-0067">ATP-binding</keyword>
<name>A0AAE1A4D7_9GAST</name>
<dbReference type="InterPro" id="IPR021673">
    <property type="entry name" value="RLR_CTR"/>
</dbReference>
<dbReference type="GO" id="GO:0003724">
    <property type="term" value="F:RNA helicase activity"/>
    <property type="evidence" value="ECO:0007669"/>
    <property type="project" value="UniProtKB-EC"/>
</dbReference>
<evidence type="ECO:0000256" key="8">
    <source>
        <dbReference type="ARBA" id="ARBA00022801"/>
    </source>
</evidence>
<evidence type="ECO:0000256" key="1">
    <source>
        <dbReference type="ARBA" id="ARBA00004496"/>
    </source>
</evidence>
<dbReference type="InterPro" id="IPR001650">
    <property type="entry name" value="Helicase_C-like"/>
</dbReference>
<dbReference type="PROSITE" id="PS51789">
    <property type="entry name" value="RLR_CTR"/>
    <property type="match status" value="1"/>
</dbReference>
<evidence type="ECO:0000256" key="11">
    <source>
        <dbReference type="ARBA" id="ARBA00022840"/>
    </source>
</evidence>
<dbReference type="PROSITE" id="PS51192">
    <property type="entry name" value="HELICASE_ATP_BIND_1"/>
    <property type="match status" value="1"/>
</dbReference>
<dbReference type="GO" id="GO:0005737">
    <property type="term" value="C:cytoplasm"/>
    <property type="evidence" value="ECO:0007669"/>
    <property type="project" value="UniProtKB-SubCell"/>
</dbReference>
<dbReference type="GO" id="GO:0016787">
    <property type="term" value="F:hydrolase activity"/>
    <property type="evidence" value="ECO:0007669"/>
    <property type="project" value="UniProtKB-KW"/>
</dbReference>
<dbReference type="AlphaFoldDB" id="A0AAE1A4D7"/>
<evidence type="ECO:0000256" key="13">
    <source>
        <dbReference type="ARBA" id="ARBA00022884"/>
    </source>
</evidence>
<evidence type="ECO:0000256" key="2">
    <source>
        <dbReference type="ARBA" id="ARBA00006866"/>
    </source>
</evidence>
<keyword evidence="12" id="KW-0391">Immunity</keyword>
<evidence type="ECO:0000256" key="16">
    <source>
        <dbReference type="SAM" id="MobiDB-lite"/>
    </source>
</evidence>
<comment type="similarity">
    <text evidence="2">Belongs to the helicase family. RLR subfamily.</text>
</comment>
<dbReference type="InterPro" id="IPR027417">
    <property type="entry name" value="P-loop_NTPase"/>
</dbReference>
<keyword evidence="13" id="KW-0694">RNA-binding</keyword>
<dbReference type="GO" id="GO:0045087">
    <property type="term" value="P:innate immune response"/>
    <property type="evidence" value="ECO:0007669"/>
    <property type="project" value="UniProtKB-KW"/>
</dbReference>
<feature type="domain" description="RLR CTR" evidence="19">
    <location>
        <begin position="798"/>
        <end position="931"/>
    </location>
</feature>
<evidence type="ECO:0000259" key="18">
    <source>
        <dbReference type="PROSITE" id="PS51194"/>
    </source>
</evidence>
<feature type="region of interest" description="Disordered" evidence="16">
    <location>
        <begin position="209"/>
        <end position="229"/>
    </location>
</feature>
<dbReference type="Pfam" id="PF11648">
    <property type="entry name" value="RIG-I_C-RD"/>
    <property type="match status" value="1"/>
</dbReference>
<feature type="region of interest" description="Disordered" evidence="16">
    <location>
        <begin position="1097"/>
        <end position="1118"/>
    </location>
</feature>
<protein>
    <recommendedName>
        <fullName evidence="3">RNA helicase</fullName>
        <ecNumber evidence="3">3.6.4.13</ecNumber>
    </recommendedName>
</protein>
<dbReference type="InterPro" id="IPR038557">
    <property type="entry name" value="RLR_C_sf"/>
</dbReference>
<dbReference type="Pfam" id="PF18119">
    <property type="entry name" value="RIG-I_C"/>
    <property type="match status" value="1"/>
</dbReference>
<evidence type="ECO:0000259" key="17">
    <source>
        <dbReference type="PROSITE" id="PS51192"/>
    </source>
</evidence>
<evidence type="ECO:0000256" key="10">
    <source>
        <dbReference type="ARBA" id="ARBA00022833"/>
    </source>
</evidence>